<keyword evidence="2" id="KW-0677">Repeat</keyword>
<dbReference type="InterPro" id="IPR015943">
    <property type="entry name" value="WD40/YVTN_repeat-like_dom_sf"/>
</dbReference>
<dbReference type="SUPFAM" id="SSF50978">
    <property type="entry name" value="WD40 repeat-like"/>
    <property type="match status" value="1"/>
</dbReference>
<keyword evidence="1 3" id="KW-0853">WD repeat</keyword>
<accession>A0A0C3PQ71</accession>
<feature type="region of interest" description="Disordered" evidence="4">
    <location>
        <begin position="150"/>
        <end position="170"/>
    </location>
</feature>
<dbReference type="OrthoDB" id="6262491at2759"/>
<feature type="non-terminal residue" evidence="5">
    <location>
        <position position="1"/>
    </location>
</feature>
<gene>
    <name evidence="5" type="ORF">M404DRAFT_72953</name>
</gene>
<sequence length="170" mass="18006">LAMDGGKFLQCFTTAISCSTPHLYLSALPFAPSTSLLSRQLMTKFSHLVHVAQGGLQDWPAVQLALHGHTDDVTSVAFSPDGNRIVSGSSDKTVRVWDAKSGNQIGSPLKGHTDHGHTSNVTSVAFSPDGNRIVSGSEDKTLRVWDAKSGDQIGSPLKGHTQDAHSVAFS</sequence>
<dbReference type="PRINTS" id="PR00320">
    <property type="entry name" value="GPROTEINBRPT"/>
</dbReference>
<dbReference type="Gene3D" id="2.130.10.10">
    <property type="entry name" value="YVTN repeat-like/Quinoprotein amine dehydrogenase"/>
    <property type="match status" value="2"/>
</dbReference>
<dbReference type="InParanoid" id="A0A0C3PQ71"/>
<organism evidence="5 6">
    <name type="scientific">Pisolithus tinctorius Marx 270</name>
    <dbReference type="NCBI Taxonomy" id="870435"/>
    <lineage>
        <taxon>Eukaryota</taxon>
        <taxon>Fungi</taxon>
        <taxon>Dikarya</taxon>
        <taxon>Basidiomycota</taxon>
        <taxon>Agaricomycotina</taxon>
        <taxon>Agaricomycetes</taxon>
        <taxon>Agaricomycetidae</taxon>
        <taxon>Boletales</taxon>
        <taxon>Sclerodermatineae</taxon>
        <taxon>Pisolithaceae</taxon>
        <taxon>Pisolithus</taxon>
    </lineage>
</organism>
<evidence type="ECO:0000256" key="3">
    <source>
        <dbReference type="PROSITE-ProRule" id="PRU00221"/>
    </source>
</evidence>
<dbReference type="InterPro" id="IPR019775">
    <property type="entry name" value="WD40_repeat_CS"/>
</dbReference>
<dbReference type="PROSITE" id="PS50082">
    <property type="entry name" value="WD_REPEATS_2"/>
    <property type="match status" value="2"/>
</dbReference>
<dbReference type="PANTHER" id="PTHR22847:SF637">
    <property type="entry name" value="WD REPEAT DOMAIN 5B"/>
    <property type="match status" value="1"/>
</dbReference>
<dbReference type="InterPro" id="IPR036322">
    <property type="entry name" value="WD40_repeat_dom_sf"/>
</dbReference>
<dbReference type="EMBL" id="KN831951">
    <property type="protein sequence ID" value="KIO10659.1"/>
    <property type="molecule type" value="Genomic_DNA"/>
</dbReference>
<reference evidence="5 6" key="1">
    <citation type="submission" date="2014-04" db="EMBL/GenBank/DDBJ databases">
        <authorList>
            <consortium name="DOE Joint Genome Institute"/>
            <person name="Kuo A."/>
            <person name="Kohler A."/>
            <person name="Costa M.D."/>
            <person name="Nagy L.G."/>
            <person name="Floudas D."/>
            <person name="Copeland A."/>
            <person name="Barry K.W."/>
            <person name="Cichocki N."/>
            <person name="Veneault-Fourrey C."/>
            <person name="LaButti K."/>
            <person name="Lindquist E.A."/>
            <person name="Lipzen A."/>
            <person name="Lundell T."/>
            <person name="Morin E."/>
            <person name="Murat C."/>
            <person name="Sun H."/>
            <person name="Tunlid A."/>
            <person name="Henrissat B."/>
            <person name="Grigoriev I.V."/>
            <person name="Hibbett D.S."/>
            <person name="Martin F."/>
            <person name="Nordberg H.P."/>
            <person name="Cantor M.N."/>
            <person name="Hua S.X."/>
        </authorList>
    </citation>
    <scope>NUCLEOTIDE SEQUENCE [LARGE SCALE GENOMIC DNA]</scope>
    <source>
        <strain evidence="5 6">Marx 270</strain>
    </source>
</reference>
<dbReference type="STRING" id="870435.A0A0C3PQ71"/>
<proteinExistence type="predicted"/>
<dbReference type="PROSITE" id="PS50294">
    <property type="entry name" value="WD_REPEATS_REGION"/>
    <property type="match status" value="2"/>
</dbReference>
<dbReference type="PANTHER" id="PTHR22847">
    <property type="entry name" value="WD40 REPEAT PROTEIN"/>
    <property type="match status" value="1"/>
</dbReference>
<evidence type="ECO:0000313" key="6">
    <source>
        <dbReference type="Proteomes" id="UP000054217"/>
    </source>
</evidence>
<evidence type="ECO:0000313" key="5">
    <source>
        <dbReference type="EMBL" id="KIO10659.1"/>
    </source>
</evidence>
<protein>
    <submittedName>
        <fullName evidence="5">Uncharacterized protein</fullName>
    </submittedName>
</protein>
<dbReference type="InterPro" id="IPR020472">
    <property type="entry name" value="WD40_PAC1"/>
</dbReference>
<name>A0A0C3PQ71_PISTI</name>
<keyword evidence="6" id="KW-1185">Reference proteome</keyword>
<dbReference type="PROSITE" id="PS00678">
    <property type="entry name" value="WD_REPEATS_1"/>
    <property type="match status" value="2"/>
</dbReference>
<reference evidence="6" key="2">
    <citation type="submission" date="2015-01" db="EMBL/GenBank/DDBJ databases">
        <title>Evolutionary Origins and Diversification of the Mycorrhizal Mutualists.</title>
        <authorList>
            <consortium name="DOE Joint Genome Institute"/>
            <consortium name="Mycorrhizal Genomics Consortium"/>
            <person name="Kohler A."/>
            <person name="Kuo A."/>
            <person name="Nagy L.G."/>
            <person name="Floudas D."/>
            <person name="Copeland A."/>
            <person name="Barry K.W."/>
            <person name="Cichocki N."/>
            <person name="Veneault-Fourrey C."/>
            <person name="LaButti K."/>
            <person name="Lindquist E.A."/>
            <person name="Lipzen A."/>
            <person name="Lundell T."/>
            <person name="Morin E."/>
            <person name="Murat C."/>
            <person name="Riley R."/>
            <person name="Ohm R."/>
            <person name="Sun H."/>
            <person name="Tunlid A."/>
            <person name="Henrissat B."/>
            <person name="Grigoriev I.V."/>
            <person name="Hibbett D.S."/>
            <person name="Martin F."/>
        </authorList>
    </citation>
    <scope>NUCLEOTIDE SEQUENCE [LARGE SCALE GENOMIC DNA]</scope>
    <source>
        <strain evidence="6">Marx 270</strain>
    </source>
</reference>
<dbReference type="GO" id="GO:1990234">
    <property type="term" value="C:transferase complex"/>
    <property type="evidence" value="ECO:0007669"/>
    <property type="project" value="UniProtKB-ARBA"/>
</dbReference>
<evidence type="ECO:0000256" key="1">
    <source>
        <dbReference type="ARBA" id="ARBA00022574"/>
    </source>
</evidence>
<feature type="repeat" description="WD" evidence="3">
    <location>
        <begin position="114"/>
        <end position="155"/>
    </location>
</feature>
<feature type="non-terminal residue" evidence="5">
    <location>
        <position position="170"/>
    </location>
</feature>
<dbReference type="AlphaFoldDB" id="A0A0C3PQ71"/>
<dbReference type="HOGENOM" id="CLU_000288_57_19_1"/>
<evidence type="ECO:0000256" key="4">
    <source>
        <dbReference type="SAM" id="MobiDB-lite"/>
    </source>
</evidence>
<feature type="repeat" description="WD" evidence="3">
    <location>
        <begin position="66"/>
        <end position="107"/>
    </location>
</feature>
<evidence type="ECO:0000256" key="2">
    <source>
        <dbReference type="ARBA" id="ARBA00022737"/>
    </source>
</evidence>
<dbReference type="SMART" id="SM00320">
    <property type="entry name" value="WD40"/>
    <property type="match status" value="2"/>
</dbReference>
<dbReference type="Proteomes" id="UP000054217">
    <property type="component" value="Unassembled WGS sequence"/>
</dbReference>
<dbReference type="Pfam" id="PF00400">
    <property type="entry name" value="WD40"/>
    <property type="match status" value="2"/>
</dbReference>
<dbReference type="InterPro" id="IPR001680">
    <property type="entry name" value="WD40_rpt"/>
</dbReference>